<feature type="compositionally biased region" description="Polar residues" evidence="2">
    <location>
        <begin position="266"/>
        <end position="281"/>
    </location>
</feature>
<name>A0A9D3UNE3_9ROSI</name>
<feature type="region of interest" description="Disordered" evidence="2">
    <location>
        <begin position="264"/>
        <end position="330"/>
    </location>
</feature>
<reference evidence="4 5" key="1">
    <citation type="journal article" date="2021" name="Plant Biotechnol. J.">
        <title>Multi-omics assisted identification of the key and species-specific regulatory components of drought-tolerant mechanisms in Gossypium stocksii.</title>
        <authorList>
            <person name="Yu D."/>
            <person name="Ke L."/>
            <person name="Zhang D."/>
            <person name="Wu Y."/>
            <person name="Sun Y."/>
            <person name="Mei J."/>
            <person name="Sun J."/>
            <person name="Sun Y."/>
        </authorList>
    </citation>
    <scope>NUCLEOTIDE SEQUENCE [LARGE SCALE GENOMIC DNA]</scope>
    <source>
        <strain evidence="5">cv. E1</strain>
        <tissue evidence="4">Leaf</tissue>
    </source>
</reference>
<feature type="compositionally biased region" description="Basic and acidic residues" evidence="2">
    <location>
        <begin position="451"/>
        <end position="467"/>
    </location>
</feature>
<feature type="region of interest" description="Disordered" evidence="2">
    <location>
        <begin position="98"/>
        <end position="131"/>
    </location>
</feature>
<evidence type="ECO:0000313" key="4">
    <source>
        <dbReference type="EMBL" id="KAH1048338.1"/>
    </source>
</evidence>
<keyword evidence="5" id="KW-1185">Reference proteome</keyword>
<evidence type="ECO:0000256" key="2">
    <source>
        <dbReference type="SAM" id="MobiDB-lite"/>
    </source>
</evidence>
<comment type="similarity">
    <text evidence="1">Belongs to the remorin family.</text>
</comment>
<organism evidence="4 5">
    <name type="scientific">Gossypium stocksii</name>
    <dbReference type="NCBI Taxonomy" id="47602"/>
    <lineage>
        <taxon>Eukaryota</taxon>
        <taxon>Viridiplantae</taxon>
        <taxon>Streptophyta</taxon>
        <taxon>Embryophyta</taxon>
        <taxon>Tracheophyta</taxon>
        <taxon>Spermatophyta</taxon>
        <taxon>Magnoliopsida</taxon>
        <taxon>eudicotyledons</taxon>
        <taxon>Gunneridae</taxon>
        <taxon>Pentapetalae</taxon>
        <taxon>rosids</taxon>
        <taxon>malvids</taxon>
        <taxon>Malvales</taxon>
        <taxon>Malvaceae</taxon>
        <taxon>Malvoideae</taxon>
        <taxon>Gossypium</taxon>
    </lineage>
</organism>
<feature type="region of interest" description="Disordered" evidence="2">
    <location>
        <begin position="451"/>
        <end position="477"/>
    </location>
</feature>
<dbReference type="AlphaFoldDB" id="A0A9D3UNE3"/>
<evidence type="ECO:0000259" key="3">
    <source>
        <dbReference type="Pfam" id="PF03763"/>
    </source>
</evidence>
<dbReference type="InterPro" id="IPR005516">
    <property type="entry name" value="Remorin_C"/>
</dbReference>
<gene>
    <name evidence="4" type="ORF">J1N35_039122</name>
</gene>
<accession>A0A9D3UNE3</accession>
<feature type="compositionally biased region" description="Low complexity" evidence="2">
    <location>
        <begin position="100"/>
        <end position="109"/>
    </location>
</feature>
<dbReference type="OrthoDB" id="1900877at2759"/>
<dbReference type="Proteomes" id="UP000828251">
    <property type="component" value="Unassembled WGS sequence"/>
</dbReference>
<sequence>MEYERIDKVQSGISPSKLRMKLMGPHHMRKKDGSNSNSSRTSPSRIEDAEFINSLLASKNGDFDDEVKVSNELVIDASQSKESFPRENIEGCPAKLQQFSKSDNSNSSSVHPMRTFEDENLDSDSNASSSSFEFHKGERVVHGSVTRTYSRPTSSKWNDAEKWIMNRQNVQTINAKKNAVHGQANNRFPITNMMRVAPESANSDHRLHVNRVADAMQMPFEKFSFMPSGAQNWEMDLSCTKSSAEDTTVLPTIRSVCMRDMGTEMTPVTSQEPSRTSTPVGATTPLRSPTSSVPSTPRSGAPTSAPLNHITDSESHHPGDSGKQELSEQEMKLKTRREIVALGVQLGKMNIAAWASKEEKEKDTSSVETTNIEELERIEYEKRAAAWEEAEKSKHNARYKREEIKIQAWESQQRAKLDAEMRRIEAKVEQMRAQAQTQMVKKLAMARQRAEEKRAAAEARKNRDAERTSVQGEYIRRTGKLPSSSHYMCCGWLS</sequence>
<protein>
    <recommendedName>
        <fullName evidence="3">Remorin C-terminal domain-containing protein</fullName>
    </recommendedName>
</protein>
<feature type="compositionally biased region" description="Basic and acidic residues" evidence="2">
    <location>
        <begin position="311"/>
        <end position="330"/>
    </location>
</feature>
<dbReference type="PANTHER" id="PTHR31471">
    <property type="entry name" value="OS02G0116800 PROTEIN"/>
    <property type="match status" value="1"/>
</dbReference>
<feature type="compositionally biased region" description="Low complexity" evidence="2">
    <location>
        <begin position="34"/>
        <end position="44"/>
    </location>
</feature>
<evidence type="ECO:0000313" key="5">
    <source>
        <dbReference type="Proteomes" id="UP000828251"/>
    </source>
</evidence>
<dbReference type="Pfam" id="PF03763">
    <property type="entry name" value="Remorin_C"/>
    <property type="match status" value="1"/>
</dbReference>
<dbReference type="PANTHER" id="PTHR31471:SF49">
    <property type="entry name" value="REMORIN FAMILY PROTEIN"/>
    <property type="match status" value="1"/>
</dbReference>
<proteinExistence type="inferred from homology"/>
<feature type="compositionally biased region" description="Low complexity" evidence="2">
    <location>
        <begin position="283"/>
        <end position="299"/>
    </location>
</feature>
<dbReference type="EMBL" id="JAIQCV010000011">
    <property type="protein sequence ID" value="KAH1048338.1"/>
    <property type="molecule type" value="Genomic_DNA"/>
</dbReference>
<feature type="compositionally biased region" description="Basic residues" evidence="2">
    <location>
        <begin position="18"/>
        <end position="30"/>
    </location>
</feature>
<feature type="region of interest" description="Disordered" evidence="2">
    <location>
        <begin position="1"/>
        <end position="46"/>
    </location>
</feature>
<comment type="caution">
    <text evidence="4">The sequence shown here is derived from an EMBL/GenBank/DDBJ whole genome shotgun (WGS) entry which is preliminary data.</text>
</comment>
<evidence type="ECO:0000256" key="1">
    <source>
        <dbReference type="ARBA" id="ARBA00005711"/>
    </source>
</evidence>
<feature type="domain" description="Remorin C-terminal" evidence="3">
    <location>
        <begin position="380"/>
        <end position="483"/>
    </location>
</feature>